<protein>
    <recommendedName>
        <fullName evidence="3">DUF559 domain-containing protein</fullName>
    </recommendedName>
</protein>
<accession>A0ABP6WHS6</accession>
<proteinExistence type="predicted"/>
<comment type="caution">
    <text evidence="1">The sequence shown here is derived from an EMBL/GenBank/DDBJ whole genome shotgun (WGS) entry which is preliminary data.</text>
</comment>
<dbReference type="EMBL" id="BAABBB010000028">
    <property type="protein sequence ID" value="GAA3551734.1"/>
    <property type="molecule type" value="Genomic_DNA"/>
</dbReference>
<organism evidence="1 2">
    <name type="scientific">Nocardioides daeguensis</name>
    <dbReference type="NCBI Taxonomy" id="908359"/>
    <lineage>
        <taxon>Bacteria</taxon>
        <taxon>Bacillati</taxon>
        <taxon>Actinomycetota</taxon>
        <taxon>Actinomycetes</taxon>
        <taxon>Propionibacteriales</taxon>
        <taxon>Nocardioidaceae</taxon>
        <taxon>Nocardioides</taxon>
    </lineage>
</organism>
<dbReference type="Proteomes" id="UP001500301">
    <property type="component" value="Unassembled WGS sequence"/>
</dbReference>
<evidence type="ECO:0000313" key="1">
    <source>
        <dbReference type="EMBL" id="GAA3551734.1"/>
    </source>
</evidence>
<gene>
    <name evidence="1" type="ORF">GCM10022263_43200</name>
</gene>
<reference evidence="2" key="1">
    <citation type="journal article" date="2019" name="Int. J. Syst. Evol. Microbiol.">
        <title>The Global Catalogue of Microorganisms (GCM) 10K type strain sequencing project: providing services to taxonomists for standard genome sequencing and annotation.</title>
        <authorList>
            <consortium name="The Broad Institute Genomics Platform"/>
            <consortium name="The Broad Institute Genome Sequencing Center for Infectious Disease"/>
            <person name="Wu L."/>
            <person name="Ma J."/>
        </authorList>
    </citation>
    <scope>NUCLEOTIDE SEQUENCE [LARGE SCALE GENOMIC DNA]</scope>
    <source>
        <strain evidence="2">JCM 17460</strain>
    </source>
</reference>
<evidence type="ECO:0000313" key="2">
    <source>
        <dbReference type="Proteomes" id="UP001500301"/>
    </source>
</evidence>
<dbReference type="RefSeq" id="WP_218235872.1">
    <property type="nucleotide sequence ID" value="NZ_BAABBB010000028.1"/>
</dbReference>
<name>A0ABP6WHS6_9ACTN</name>
<keyword evidence="2" id="KW-1185">Reference proteome</keyword>
<sequence>MDPVEALERWGGIAAARDLLVLTSRRQLRTAVERRTVLRVGHGRYALPAADQARRAAALVGGYVTGLSAALHWGWEVRVPPRRPQVAVPHGQPVPRITAADACALPRGTATQGWATSPLATVLQCARDLPFADALAVADSALRHRAVEYDELQAWATPRNRRVLLHATRLAANPFESALRALAIEEAVPMVPQFEIHARGLVLHPDLVDPLAGVVLEAESWEFHGKDKSAFEADCERYNALVATGWRVLRFTWSQVMHHPAEVRAVLRETYAGLAECAEHRRSRPSPVPQGQAAP</sequence>
<evidence type="ECO:0008006" key="3">
    <source>
        <dbReference type="Google" id="ProtNLM"/>
    </source>
</evidence>